<name>A0ABQ9T8I3_SAGOE</name>
<feature type="region of interest" description="Disordered" evidence="1">
    <location>
        <begin position="14"/>
        <end position="51"/>
    </location>
</feature>
<sequence length="82" mass="8500">MAAGACLLVMAESQGNSLEQKSEARRSGGAWPSHEDLLQEQPLPGRVTETSCDVSSLSSAIQEAGPSLARGFQGSGNRSVLV</sequence>
<dbReference type="EMBL" id="JASSZA010000411">
    <property type="protein sequence ID" value="KAK2081030.1"/>
    <property type="molecule type" value="Genomic_DNA"/>
</dbReference>
<keyword evidence="3" id="KW-1185">Reference proteome</keyword>
<evidence type="ECO:0000313" key="2">
    <source>
        <dbReference type="EMBL" id="KAK2081030.1"/>
    </source>
</evidence>
<organism evidence="2 3">
    <name type="scientific">Saguinus oedipus</name>
    <name type="common">Cotton-top tamarin</name>
    <name type="synonym">Oedipomidas oedipus</name>
    <dbReference type="NCBI Taxonomy" id="9490"/>
    <lineage>
        <taxon>Eukaryota</taxon>
        <taxon>Metazoa</taxon>
        <taxon>Chordata</taxon>
        <taxon>Craniata</taxon>
        <taxon>Vertebrata</taxon>
        <taxon>Euteleostomi</taxon>
        <taxon>Mammalia</taxon>
        <taxon>Eutheria</taxon>
        <taxon>Euarchontoglires</taxon>
        <taxon>Primates</taxon>
        <taxon>Haplorrhini</taxon>
        <taxon>Platyrrhini</taxon>
        <taxon>Cebidae</taxon>
        <taxon>Callitrichinae</taxon>
        <taxon>Saguinus</taxon>
    </lineage>
</organism>
<gene>
    <name evidence="2" type="ORF">P7K49_040145</name>
</gene>
<accession>A0ABQ9T8I3</accession>
<reference evidence="2 3" key="1">
    <citation type="submission" date="2023-05" db="EMBL/GenBank/DDBJ databases">
        <title>B98-5 Cell Line De Novo Hybrid Assembly: An Optical Mapping Approach.</title>
        <authorList>
            <person name="Kananen K."/>
            <person name="Auerbach J.A."/>
            <person name="Kautto E."/>
            <person name="Blachly J.S."/>
        </authorList>
    </citation>
    <scope>NUCLEOTIDE SEQUENCE [LARGE SCALE GENOMIC DNA]</scope>
    <source>
        <strain evidence="2">B95-8</strain>
        <tissue evidence="2">Cell line</tissue>
    </source>
</reference>
<proteinExistence type="predicted"/>
<evidence type="ECO:0000256" key="1">
    <source>
        <dbReference type="SAM" id="MobiDB-lite"/>
    </source>
</evidence>
<protein>
    <submittedName>
        <fullName evidence="2">Uncharacterized protein</fullName>
    </submittedName>
</protein>
<dbReference type="Proteomes" id="UP001266305">
    <property type="component" value="Unassembled WGS sequence"/>
</dbReference>
<evidence type="ECO:0000313" key="3">
    <source>
        <dbReference type="Proteomes" id="UP001266305"/>
    </source>
</evidence>
<comment type="caution">
    <text evidence="2">The sequence shown here is derived from an EMBL/GenBank/DDBJ whole genome shotgun (WGS) entry which is preliminary data.</text>
</comment>